<dbReference type="RefSeq" id="WP_169663385.1">
    <property type="nucleotide sequence ID" value="NZ_CP076132.1"/>
</dbReference>
<gene>
    <name evidence="1" type="ORF">KMW28_10950</name>
</gene>
<sequence>MNYKNIILAVTLFLTTSLVSFGQDWYVLHVTGEIINTATNTPIKSGDMLGEDLALQFATNTAKAVVIARSKGKMLLDGSKTSKNEDGEFMSLVSQVLFPVQSNKMMSTRRVTFGGEMDISYYFNGGPYVFMSDSVVLNVDKFRYPLTEDKKMAVRFVSEGQAYNRWIENYGSDNKILIDANNVFKDVNTDKIETVDVYYLDMSGEKPNPKHIGSFDPVFINEDKLKTELLSLKKFLSDYQNEPKETVKKELYQYVLDIYGKVDEVMFEDWSEDIGVI</sequence>
<dbReference type="EMBL" id="CP076132">
    <property type="protein sequence ID" value="QWG00168.1"/>
    <property type="molecule type" value="Genomic_DNA"/>
</dbReference>
<name>A0AAX1N2U0_9BACT</name>
<dbReference type="AlphaFoldDB" id="A0AAX1N2U0"/>
<reference evidence="1 2" key="1">
    <citation type="submission" date="2021-05" db="EMBL/GenBank/DDBJ databases">
        <title>Comparative genomic studies on the polysaccharide-degrading batcterial strains of the Flammeovirga genus.</title>
        <authorList>
            <person name="Zewei F."/>
            <person name="Zheng Z."/>
            <person name="Yu L."/>
            <person name="Ruyue G."/>
            <person name="Yanhong M."/>
            <person name="Yuanyuan C."/>
            <person name="Jingyan G."/>
            <person name="Wenjun H."/>
        </authorList>
    </citation>
    <scope>NUCLEOTIDE SEQUENCE [LARGE SCALE GENOMIC DNA]</scope>
    <source>
        <strain evidence="1 2">NBRC:100898</strain>
    </source>
</reference>
<dbReference type="Proteomes" id="UP000678679">
    <property type="component" value="Chromosome 1"/>
</dbReference>
<evidence type="ECO:0000313" key="2">
    <source>
        <dbReference type="Proteomes" id="UP000678679"/>
    </source>
</evidence>
<keyword evidence="2" id="KW-1185">Reference proteome</keyword>
<proteinExistence type="predicted"/>
<dbReference type="KEGG" id="fya:KMW28_10950"/>
<protein>
    <submittedName>
        <fullName evidence="1">Uncharacterized protein</fullName>
    </submittedName>
</protein>
<evidence type="ECO:0000313" key="1">
    <source>
        <dbReference type="EMBL" id="QWG00168.1"/>
    </source>
</evidence>
<accession>A0AAX1N2U0</accession>
<organism evidence="1 2">
    <name type="scientific">Flammeovirga yaeyamensis</name>
    <dbReference type="NCBI Taxonomy" id="367791"/>
    <lineage>
        <taxon>Bacteria</taxon>
        <taxon>Pseudomonadati</taxon>
        <taxon>Bacteroidota</taxon>
        <taxon>Cytophagia</taxon>
        <taxon>Cytophagales</taxon>
        <taxon>Flammeovirgaceae</taxon>
        <taxon>Flammeovirga</taxon>
    </lineage>
</organism>